<keyword evidence="3" id="KW-1185">Reference proteome</keyword>
<dbReference type="InterPro" id="IPR036249">
    <property type="entry name" value="Thioredoxin-like_sf"/>
</dbReference>
<dbReference type="Gene3D" id="3.40.30.10">
    <property type="entry name" value="Glutaredoxin"/>
    <property type="match status" value="1"/>
</dbReference>
<evidence type="ECO:0000313" key="2">
    <source>
        <dbReference type="EMBL" id="MBD8498859.1"/>
    </source>
</evidence>
<sequence length="91" mass="10807">MKPLTIQLFYSRNCSYCRLLSKTIDEIAQERPHLQVKKIMHDPQTHVKIKYLPTIVVSYKNDELGRFSSAVGRRELDNWFDKLETYVGKYL</sequence>
<reference evidence="2 3" key="1">
    <citation type="submission" date="2020-09" db="EMBL/GenBank/DDBJ databases">
        <title>Paenibacillus sp. CAU 1523 isolated from sand of Haeundae Beach.</title>
        <authorList>
            <person name="Kim W."/>
        </authorList>
    </citation>
    <scope>NUCLEOTIDE SEQUENCE [LARGE SCALE GENOMIC DNA]</scope>
    <source>
        <strain evidence="2 3">CAU 1523</strain>
    </source>
</reference>
<organism evidence="2 3">
    <name type="scientific">Paenibacillus arenosi</name>
    <dbReference type="NCBI Taxonomy" id="2774142"/>
    <lineage>
        <taxon>Bacteria</taxon>
        <taxon>Bacillati</taxon>
        <taxon>Bacillota</taxon>
        <taxon>Bacilli</taxon>
        <taxon>Bacillales</taxon>
        <taxon>Paenibacillaceae</taxon>
        <taxon>Paenibacillus</taxon>
    </lineage>
</organism>
<evidence type="ECO:0000259" key="1">
    <source>
        <dbReference type="Pfam" id="PF00085"/>
    </source>
</evidence>
<dbReference type="EMBL" id="JACYTN010000006">
    <property type="protein sequence ID" value="MBD8498859.1"/>
    <property type="molecule type" value="Genomic_DNA"/>
</dbReference>
<protein>
    <submittedName>
        <fullName evidence="2">Thioredoxin family protein</fullName>
    </submittedName>
</protein>
<dbReference type="Proteomes" id="UP000634529">
    <property type="component" value="Unassembled WGS sequence"/>
</dbReference>
<dbReference type="InterPro" id="IPR013766">
    <property type="entry name" value="Thioredoxin_domain"/>
</dbReference>
<name>A0ABR9AYZ2_9BACL</name>
<feature type="domain" description="Thioredoxin" evidence="1">
    <location>
        <begin position="8"/>
        <end position="81"/>
    </location>
</feature>
<dbReference type="CDD" id="cd02947">
    <property type="entry name" value="TRX_family"/>
    <property type="match status" value="1"/>
</dbReference>
<dbReference type="SUPFAM" id="SSF52833">
    <property type="entry name" value="Thioredoxin-like"/>
    <property type="match status" value="1"/>
</dbReference>
<dbReference type="Pfam" id="PF00085">
    <property type="entry name" value="Thioredoxin"/>
    <property type="match status" value="1"/>
</dbReference>
<gene>
    <name evidence="2" type="ORF">IFO66_11155</name>
</gene>
<comment type="caution">
    <text evidence="2">The sequence shown here is derived from an EMBL/GenBank/DDBJ whole genome shotgun (WGS) entry which is preliminary data.</text>
</comment>
<dbReference type="RefSeq" id="WP_192025216.1">
    <property type="nucleotide sequence ID" value="NZ_JACYTN010000006.1"/>
</dbReference>
<accession>A0ABR9AYZ2</accession>
<proteinExistence type="predicted"/>
<evidence type="ECO:0000313" key="3">
    <source>
        <dbReference type="Proteomes" id="UP000634529"/>
    </source>
</evidence>